<dbReference type="Proteomes" id="UP000594638">
    <property type="component" value="Unassembled WGS sequence"/>
</dbReference>
<accession>A0A8S0UHW0</accession>
<keyword evidence="2" id="KW-0732">Signal</keyword>
<keyword evidence="4" id="KW-1185">Reference proteome</keyword>
<dbReference type="EMBL" id="CACTIH010009028">
    <property type="protein sequence ID" value="CAA3019575.1"/>
    <property type="molecule type" value="Genomic_DNA"/>
</dbReference>
<organism evidence="3 4">
    <name type="scientific">Olea europaea subsp. europaea</name>
    <dbReference type="NCBI Taxonomy" id="158383"/>
    <lineage>
        <taxon>Eukaryota</taxon>
        <taxon>Viridiplantae</taxon>
        <taxon>Streptophyta</taxon>
        <taxon>Embryophyta</taxon>
        <taxon>Tracheophyta</taxon>
        <taxon>Spermatophyta</taxon>
        <taxon>Magnoliopsida</taxon>
        <taxon>eudicotyledons</taxon>
        <taxon>Gunneridae</taxon>
        <taxon>Pentapetalae</taxon>
        <taxon>asterids</taxon>
        <taxon>lamiids</taxon>
        <taxon>Lamiales</taxon>
        <taxon>Oleaceae</taxon>
        <taxon>Oleeae</taxon>
        <taxon>Olea</taxon>
    </lineage>
</organism>
<proteinExistence type="predicted"/>
<comment type="caution">
    <text evidence="3">The sequence shown here is derived from an EMBL/GenBank/DDBJ whole genome shotgun (WGS) entry which is preliminary data.</text>
</comment>
<feature type="chain" id="PRO_5035745202" evidence="2">
    <location>
        <begin position="22"/>
        <end position="287"/>
    </location>
</feature>
<feature type="region of interest" description="Disordered" evidence="1">
    <location>
        <begin position="235"/>
        <end position="264"/>
    </location>
</feature>
<evidence type="ECO:0000256" key="1">
    <source>
        <dbReference type="SAM" id="MobiDB-lite"/>
    </source>
</evidence>
<evidence type="ECO:0000256" key="2">
    <source>
        <dbReference type="SAM" id="SignalP"/>
    </source>
</evidence>
<dbReference type="Gramene" id="OE9A085730T1">
    <property type="protein sequence ID" value="OE9A085730C1"/>
    <property type="gene ID" value="OE9A085730"/>
</dbReference>
<reference evidence="3 4" key="1">
    <citation type="submission" date="2019-12" db="EMBL/GenBank/DDBJ databases">
        <authorList>
            <person name="Alioto T."/>
            <person name="Alioto T."/>
            <person name="Gomez Garrido J."/>
        </authorList>
    </citation>
    <scope>NUCLEOTIDE SEQUENCE [LARGE SCALE GENOMIC DNA]</scope>
</reference>
<dbReference type="OrthoDB" id="1927254at2759"/>
<dbReference type="AlphaFoldDB" id="A0A8S0UHW0"/>
<evidence type="ECO:0000313" key="3">
    <source>
        <dbReference type="EMBL" id="CAA3019575.1"/>
    </source>
</evidence>
<name>A0A8S0UHW0_OLEEU</name>
<evidence type="ECO:0000313" key="4">
    <source>
        <dbReference type="Proteomes" id="UP000594638"/>
    </source>
</evidence>
<sequence length="287" mass="30922">MRGCFWTGIGLILLSFRVVVCVGLVGIDEEIVLVQKSGGHGDRKLGGDGPVTTVRAVGGSGLKAASSKTSSLAVAAGKRSCPSLKPTLVQLSIVPVKRNRIYIRVVRVPATPSARSPLLLPQLPEPASSTPALKWETNTNPRFDHQPPVTQPMDSEIFPEMENFTTQTTSLEDPTIILGFEVGDISPSYGRLRQDPQINTASKMVALPSVYDFKTQEMTGGYLGHQIEFTGMEQNWMGSDSGSGEHAASLGGGDQGLFDLTGSNDQAYWSESQRANHYDDQSPNYLP</sequence>
<protein>
    <submittedName>
        <fullName evidence="3">Uncharacterized protein</fullName>
    </submittedName>
</protein>
<feature type="signal peptide" evidence="2">
    <location>
        <begin position="1"/>
        <end position="21"/>
    </location>
</feature>
<gene>
    <name evidence="3" type="ORF">OLEA9_A085730</name>
</gene>